<feature type="signal peptide" evidence="5">
    <location>
        <begin position="1"/>
        <end position="23"/>
    </location>
</feature>
<name>A0A1M5AU27_9BACT</name>
<dbReference type="GO" id="GO:0009055">
    <property type="term" value="F:electron transfer activity"/>
    <property type="evidence" value="ECO:0007669"/>
    <property type="project" value="InterPro"/>
</dbReference>
<protein>
    <submittedName>
        <fullName evidence="7">Cytochrome c</fullName>
    </submittedName>
</protein>
<gene>
    <name evidence="7" type="ORF">SAMN05443144_107175</name>
</gene>
<dbReference type="Pfam" id="PF00034">
    <property type="entry name" value="Cytochrom_C"/>
    <property type="match status" value="1"/>
</dbReference>
<evidence type="ECO:0000256" key="2">
    <source>
        <dbReference type="ARBA" id="ARBA00022723"/>
    </source>
</evidence>
<evidence type="ECO:0000313" key="7">
    <source>
        <dbReference type="EMBL" id="SHF33778.1"/>
    </source>
</evidence>
<reference evidence="7 8" key="1">
    <citation type="submission" date="2016-11" db="EMBL/GenBank/DDBJ databases">
        <authorList>
            <person name="Jaros S."/>
            <person name="Januszkiewicz K."/>
            <person name="Wedrychowicz H."/>
        </authorList>
    </citation>
    <scope>NUCLEOTIDE SEQUENCE [LARGE SCALE GENOMIC DNA]</scope>
    <source>
        <strain evidence="7 8">DSM 21986</strain>
    </source>
</reference>
<organism evidence="7 8">
    <name type="scientific">Fodinibius roseus</name>
    <dbReference type="NCBI Taxonomy" id="1194090"/>
    <lineage>
        <taxon>Bacteria</taxon>
        <taxon>Pseudomonadati</taxon>
        <taxon>Balneolota</taxon>
        <taxon>Balneolia</taxon>
        <taxon>Balneolales</taxon>
        <taxon>Balneolaceae</taxon>
        <taxon>Fodinibius</taxon>
    </lineage>
</organism>
<keyword evidence="2 4" id="KW-0479">Metal-binding</keyword>
<dbReference type="STRING" id="1194090.SAMN05443144_107175"/>
<keyword evidence="1 4" id="KW-0349">Heme</keyword>
<keyword evidence="5" id="KW-0732">Signal</keyword>
<dbReference type="PROSITE" id="PS51257">
    <property type="entry name" value="PROKAR_LIPOPROTEIN"/>
    <property type="match status" value="1"/>
</dbReference>
<dbReference type="OrthoDB" id="2827525at2"/>
<evidence type="ECO:0000259" key="6">
    <source>
        <dbReference type="PROSITE" id="PS51007"/>
    </source>
</evidence>
<evidence type="ECO:0000256" key="5">
    <source>
        <dbReference type="SAM" id="SignalP"/>
    </source>
</evidence>
<proteinExistence type="predicted"/>
<dbReference type="Proteomes" id="UP000184041">
    <property type="component" value="Unassembled WGS sequence"/>
</dbReference>
<evidence type="ECO:0000256" key="1">
    <source>
        <dbReference type="ARBA" id="ARBA00022617"/>
    </source>
</evidence>
<dbReference type="RefSeq" id="WP_073062272.1">
    <property type="nucleotide sequence ID" value="NZ_FQUS01000007.1"/>
</dbReference>
<dbReference type="GO" id="GO:0020037">
    <property type="term" value="F:heme binding"/>
    <property type="evidence" value="ECO:0007669"/>
    <property type="project" value="InterPro"/>
</dbReference>
<evidence type="ECO:0000256" key="4">
    <source>
        <dbReference type="PROSITE-ProRule" id="PRU00433"/>
    </source>
</evidence>
<sequence length="157" mass="17305">MQISKIAGVLALAVVLIAGCGQGSETENQTETDGDTKKEQELTDFEMLNGVGPVDEEITIEEVDEELAKEGMKIFDMKCGACHKMDNRYVGPPLGSVMNTRTPAFVMNMILNPDGMLQKHPIAQSLQAEYITPMPDQQLSREDARAVVEYLVQESQQ</sequence>
<dbReference type="PROSITE" id="PS51007">
    <property type="entry name" value="CYTC"/>
    <property type="match status" value="1"/>
</dbReference>
<dbReference type="InterPro" id="IPR036909">
    <property type="entry name" value="Cyt_c-like_dom_sf"/>
</dbReference>
<dbReference type="GO" id="GO:0046872">
    <property type="term" value="F:metal ion binding"/>
    <property type="evidence" value="ECO:0007669"/>
    <property type="project" value="UniProtKB-KW"/>
</dbReference>
<keyword evidence="3 4" id="KW-0408">Iron</keyword>
<dbReference type="Gene3D" id="1.10.760.10">
    <property type="entry name" value="Cytochrome c-like domain"/>
    <property type="match status" value="1"/>
</dbReference>
<keyword evidence="8" id="KW-1185">Reference proteome</keyword>
<evidence type="ECO:0000313" key="8">
    <source>
        <dbReference type="Proteomes" id="UP000184041"/>
    </source>
</evidence>
<dbReference type="AlphaFoldDB" id="A0A1M5AU27"/>
<dbReference type="EMBL" id="FQUS01000007">
    <property type="protein sequence ID" value="SHF33778.1"/>
    <property type="molecule type" value="Genomic_DNA"/>
</dbReference>
<dbReference type="InterPro" id="IPR009056">
    <property type="entry name" value="Cyt_c-like_dom"/>
</dbReference>
<accession>A0A1M5AU27</accession>
<evidence type="ECO:0000256" key="3">
    <source>
        <dbReference type="ARBA" id="ARBA00023004"/>
    </source>
</evidence>
<feature type="domain" description="Cytochrome c" evidence="6">
    <location>
        <begin position="66"/>
        <end position="155"/>
    </location>
</feature>
<feature type="chain" id="PRO_5009908826" evidence="5">
    <location>
        <begin position="24"/>
        <end position="157"/>
    </location>
</feature>
<dbReference type="SUPFAM" id="SSF46626">
    <property type="entry name" value="Cytochrome c"/>
    <property type="match status" value="1"/>
</dbReference>